<reference evidence="1 2" key="1">
    <citation type="submission" date="2014-10" db="EMBL/GenBank/DDBJ databases">
        <title>Draft genome sequence of Actinoplanes utahensis NRRL 12052.</title>
        <authorList>
            <person name="Velasco-Bucheli B."/>
            <person name="del Cerro C."/>
            <person name="Hormigo D."/>
            <person name="Garcia J.L."/>
            <person name="Acebal C."/>
            <person name="Arroyo M."/>
            <person name="de la Mata I."/>
        </authorList>
    </citation>
    <scope>NUCLEOTIDE SEQUENCE [LARGE SCALE GENOMIC DNA]</scope>
    <source>
        <strain evidence="1 2">NRRL 12052</strain>
    </source>
</reference>
<dbReference type="OrthoDB" id="3296601at2"/>
<evidence type="ECO:0000313" key="1">
    <source>
        <dbReference type="EMBL" id="KHD75552.1"/>
    </source>
</evidence>
<name>A0A0A6X610_ACTUT</name>
<comment type="caution">
    <text evidence="1">The sequence shown here is derived from an EMBL/GenBank/DDBJ whole genome shotgun (WGS) entry which is preliminary data.</text>
</comment>
<dbReference type="EMBL" id="JRTT01000026">
    <property type="protein sequence ID" value="KHD75552.1"/>
    <property type="molecule type" value="Genomic_DNA"/>
</dbReference>
<protein>
    <submittedName>
        <fullName evidence="1">Uncharacterized protein</fullName>
    </submittedName>
</protein>
<accession>A0A0A6X610</accession>
<sequence>MDTMSLVADGVDVRQTEDDLTLVLSAAGAEVMRLRVRYEGWDDEVINPAGAAAPGPGAFTLIGHELRLEFGARTVADVGYARDCRVRLDVDDEGIRRVRAALLEILQCACYIVDTAEGRVCS</sequence>
<keyword evidence="2" id="KW-1185">Reference proteome</keyword>
<dbReference type="Proteomes" id="UP000054537">
    <property type="component" value="Unassembled WGS sequence"/>
</dbReference>
<proteinExistence type="predicted"/>
<dbReference type="AlphaFoldDB" id="A0A0A6X610"/>
<gene>
    <name evidence="1" type="ORF">MB27_22295</name>
</gene>
<organism evidence="1 2">
    <name type="scientific">Actinoplanes utahensis</name>
    <dbReference type="NCBI Taxonomy" id="1869"/>
    <lineage>
        <taxon>Bacteria</taxon>
        <taxon>Bacillati</taxon>
        <taxon>Actinomycetota</taxon>
        <taxon>Actinomycetes</taxon>
        <taxon>Micromonosporales</taxon>
        <taxon>Micromonosporaceae</taxon>
        <taxon>Actinoplanes</taxon>
    </lineage>
</organism>
<evidence type="ECO:0000313" key="2">
    <source>
        <dbReference type="Proteomes" id="UP000054537"/>
    </source>
</evidence>